<dbReference type="EMBL" id="QWKZ01000103">
    <property type="protein sequence ID" value="RIH82598.1"/>
    <property type="molecule type" value="Genomic_DNA"/>
</dbReference>
<reference evidence="1 2" key="1">
    <citation type="submission" date="2018-08" db="EMBL/GenBank/DDBJ databases">
        <title>Meiothermus luteus KCTC 52599 genome sequencing project.</title>
        <authorList>
            <person name="Da Costa M.S."/>
            <person name="Albuquerque L."/>
            <person name="Raposo P."/>
            <person name="Froufe H.J.C."/>
            <person name="Barroso C.S."/>
            <person name="Egas C."/>
        </authorList>
    </citation>
    <scope>NUCLEOTIDE SEQUENCE [LARGE SCALE GENOMIC DNA]</scope>
    <source>
        <strain evidence="1 2">KCTC 52599</strain>
    </source>
</reference>
<comment type="caution">
    <text evidence="1">The sequence shown here is derived from an EMBL/GenBank/DDBJ whole genome shotgun (WGS) entry which is preliminary data.</text>
</comment>
<keyword evidence="2" id="KW-1185">Reference proteome</keyword>
<sequence length="89" mass="10407">MGYTKDSLLELARWRWREVRRFLDNPEAFDPDEALEVLEEFPLLRAHLRALYSQNPEAALQLAREVLAERERLLARGFSLPETLEALLA</sequence>
<gene>
    <name evidence="1" type="ORF">Mlute_02434</name>
</gene>
<evidence type="ECO:0000313" key="2">
    <source>
        <dbReference type="Proteomes" id="UP000265800"/>
    </source>
</evidence>
<dbReference type="OrthoDB" id="33051at2"/>
<dbReference type="RefSeq" id="WP_119360957.1">
    <property type="nucleotide sequence ID" value="NZ_QWKZ01000103.1"/>
</dbReference>
<evidence type="ECO:0000313" key="1">
    <source>
        <dbReference type="EMBL" id="RIH82598.1"/>
    </source>
</evidence>
<protein>
    <submittedName>
        <fullName evidence="1">Uncharacterized protein</fullName>
    </submittedName>
</protein>
<dbReference type="Proteomes" id="UP000265800">
    <property type="component" value="Unassembled WGS sequence"/>
</dbReference>
<organism evidence="1 2">
    <name type="scientific">Meiothermus luteus</name>
    <dbReference type="NCBI Taxonomy" id="2026184"/>
    <lineage>
        <taxon>Bacteria</taxon>
        <taxon>Thermotogati</taxon>
        <taxon>Deinococcota</taxon>
        <taxon>Deinococci</taxon>
        <taxon>Thermales</taxon>
        <taxon>Thermaceae</taxon>
        <taxon>Meiothermus</taxon>
    </lineage>
</organism>
<name>A0A399EF74_9DEIN</name>
<proteinExistence type="predicted"/>
<accession>A0A399EF74</accession>
<dbReference type="AlphaFoldDB" id="A0A399EF74"/>